<dbReference type="AlphaFoldDB" id="A0A2N5A530"/>
<keyword evidence="3 7" id="KW-0560">Oxidoreductase</keyword>
<dbReference type="EC" id="1.17.1.9" evidence="7"/>
<dbReference type="GO" id="GO:0008863">
    <property type="term" value="F:formate dehydrogenase (NAD+) activity"/>
    <property type="evidence" value="ECO:0007669"/>
    <property type="project" value="UniProtKB-EC"/>
</dbReference>
<dbReference type="GO" id="GO:0046872">
    <property type="term" value="F:metal ion binding"/>
    <property type="evidence" value="ECO:0007669"/>
    <property type="project" value="UniProtKB-KW"/>
</dbReference>
<dbReference type="InterPro" id="IPR006656">
    <property type="entry name" value="Mopterin_OxRdtase"/>
</dbReference>
<dbReference type="Gene3D" id="3.40.228.10">
    <property type="entry name" value="Dimethylsulfoxide Reductase, domain 2"/>
    <property type="match status" value="1"/>
</dbReference>
<dbReference type="Proteomes" id="UP000234473">
    <property type="component" value="Unassembled WGS sequence"/>
</dbReference>
<evidence type="ECO:0000313" key="8">
    <source>
        <dbReference type="Proteomes" id="UP000234473"/>
    </source>
</evidence>
<dbReference type="PANTHER" id="PTHR43105:SF14">
    <property type="entry name" value="FORMATE DEHYDROGENASE H"/>
    <property type="match status" value="1"/>
</dbReference>
<dbReference type="GO" id="GO:0016020">
    <property type="term" value="C:membrane"/>
    <property type="evidence" value="ECO:0007669"/>
    <property type="project" value="TreeGrafter"/>
</dbReference>
<feature type="non-terminal residue" evidence="7">
    <location>
        <position position="218"/>
    </location>
</feature>
<evidence type="ECO:0000256" key="3">
    <source>
        <dbReference type="ARBA" id="ARBA00023002"/>
    </source>
</evidence>
<feature type="domain" description="Molybdopterin oxidoreductase" evidence="6">
    <location>
        <begin position="2"/>
        <end position="217"/>
    </location>
</feature>
<evidence type="ECO:0000259" key="6">
    <source>
        <dbReference type="Pfam" id="PF00384"/>
    </source>
</evidence>
<protein>
    <submittedName>
        <fullName evidence="7">Formate dehydrogenase subunit alpha</fullName>
        <ecNumber evidence="7">1.17.1.9</ecNumber>
    </submittedName>
</protein>
<proteinExistence type="predicted"/>
<dbReference type="Pfam" id="PF00384">
    <property type="entry name" value="Molybdopterin"/>
    <property type="match status" value="1"/>
</dbReference>
<dbReference type="EMBL" id="PICB01002866">
    <property type="protein sequence ID" value="PLP37651.1"/>
    <property type="molecule type" value="Genomic_DNA"/>
</dbReference>
<dbReference type="PANTHER" id="PTHR43105">
    <property type="entry name" value="RESPIRATORY NITRATE REDUCTASE"/>
    <property type="match status" value="1"/>
</dbReference>
<organism evidence="7 8">
    <name type="scientific">Klebsiella variicola</name>
    <dbReference type="NCBI Taxonomy" id="244366"/>
    <lineage>
        <taxon>Bacteria</taxon>
        <taxon>Pseudomonadati</taxon>
        <taxon>Pseudomonadota</taxon>
        <taxon>Gammaproteobacteria</taxon>
        <taxon>Enterobacterales</taxon>
        <taxon>Enterobacteriaceae</taxon>
        <taxon>Klebsiella/Raoultella group</taxon>
        <taxon>Klebsiella</taxon>
        <taxon>Klebsiella pneumoniae complex</taxon>
    </lineage>
</organism>
<evidence type="ECO:0000256" key="4">
    <source>
        <dbReference type="ARBA" id="ARBA00023004"/>
    </source>
</evidence>
<keyword evidence="2" id="KW-0479">Metal-binding</keyword>
<reference evidence="7 8" key="2">
    <citation type="submission" date="2018-01" db="EMBL/GenBank/DDBJ databases">
        <title>Genomic study of Klebsiella pneumoniae.</title>
        <authorList>
            <person name="Yang Y."/>
            <person name="Bicalho R."/>
        </authorList>
    </citation>
    <scope>NUCLEOTIDE SEQUENCE [LARGE SCALE GENOMIC DNA]</scope>
    <source>
        <strain evidence="7 8">A5</strain>
    </source>
</reference>
<dbReference type="InterPro" id="IPR050123">
    <property type="entry name" value="Prok_molybdopt-oxidoreductase"/>
</dbReference>
<evidence type="ECO:0000256" key="5">
    <source>
        <dbReference type="ARBA" id="ARBA00023014"/>
    </source>
</evidence>
<comment type="caution">
    <text evidence="7">The sequence shown here is derived from an EMBL/GenBank/DDBJ whole genome shotgun (WGS) entry which is preliminary data.</text>
</comment>
<dbReference type="FunFam" id="3.40.228.10:FF:000002">
    <property type="entry name" value="Formate dehydrogenase subunit alpha"/>
    <property type="match status" value="1"/>
</dbReference>
<dbReference type="GO" id="GO:0003954">
    <property type="term" value="F:NADH dehydrogenase activity"/>
    <property type="evidence" value="ECO:0007669"/>
    <property type="project" value="TreeGrafter"/>
</dbReference>
<evidence type="ECO:0000313" key="7">
    <source>
        <dbReference type="EMBL" id="PLP37651.1"/>
    </source>
</evidence>
<reference evidence="7 8" key="1">
    <citation type="submission" date="2017-11" db="EMBL/GenBank/DDBJ databases">
        <authorList>
            <person name="Han C.G."/>
        </authorList>
    </citation>
    <scope>NUCLEOTIDE SEQUENCE [LARGE SCALE GENOMIC DNA]</scope>
    <source>
        <strain evidence="7 8">A5</strain>
    </source>
</reference>
<sequence>LNTNNVDCCARVCHGPSVAGLQQALGNGAMSNSISDIENSKCLLVFGYNCADSHPIVARRVIKARENGAKIIVCDPRRIETARIADRHLQLNNGSNMALVNAFGYVLLEEELYNKAYVERYTEGLDAYREAVKDYAPEAVEAIVGVSAQAIREAMRIFAAAPSATIMWGMGVTQFGQAVDVVRGLASLALLTGNLGRANVGVGPVRGQNNVQGACDMG</sequence>
<evidence type="ECO:0000256" key="2">
    <source>
        <dbReference type="ARBA" id="ARBA00022723"/>
    </source>
</evidence>
<evidence type="ECO:0000256" key="1">
    <source>
        <dbReference type="ARBA" id="ARBA00022485"/>
    </source>
</evidence>
<keyword evidence="5" id="KW-0411">Iron-sulfur</keyword>
<keyword evidence="4" id="KW-0408">Iron</keyword>
<feature type="non-terminal residue" evidence="7">
    <location>
        <position position="1"/>
    </location>
</feature>
<name>A0A2N5A530_KLEVA</name>
<keyword evidence="1" id="KW-0004">4Fe-4S</keyword>
<dbReference type="GO" id="GO:0051539">
    <property type="term" value="F:4 iron, 4 sulfur cluster binding"/>
    <property type="evidence" value="ECO:0007669"/>
    <property type="project" value="UniProtKB-KW"/>
</dbReference>
<gene>
    <name evidence="7" type="ORF">CWM98_34965</name>
</gene>
<dbReference type="GO" id="GO:0022904">
    <property type="term" value="P:respiratory electron transport chain"/>
    <property type="evidence" value="ECO:0007669"/>
    <property type="project" value="TreeGrafter"/>
</dbReference>
<dbReference type="SUPFAM" id="SSF53706">
    <property type="entry name" value="Formate dehydrogenase/DMSO reductase, domains 1-3"/>
    <property type="match status" value="1"/>
</dbReference>
<accession>A0A2N5A530</accession>